<evidence type="ECO:0000313" key="2">
    <source>
        <dbReference type="EMBL" id="KAJ7708877.1"/>
    </source>
</evidence>
<protein>
    <submittedName>
        <fullName evidence="2">Uncharacterized protein</fullName>
    </submittedName>
</protein>
<sequence>MSLISPRSRSSPPMEHKAQFQTPLPFPLPVPQLVNVPKWFSLEFLATNIFEAISIILIHKHRHRALALSEVVATVEQTLSLSGIDSLPRQTLRAATREIFYTYVIESARNDSRTGDPGPSDDGGGPDAKACTSVIFASLCTVLIPTWVDEPRRCPPTLVGPHVPTSLTAVSCLQPPSAALATPTLLFKPDNWGFEAVAPAPGDAIHGLVFRLHTVPAMGTAIVLTGIERANLSRREVSEILDGTGRVTGRPSPGNGRLIGHHWSLFLQAEPHQIIYQWELGMVFIREINQENGKKWQRSRARGQLSPKKSGNELRVLGEPQSRPEKHQKKVEIETHEENYPRKRAVMNCEYSASISPDQRNTRKSRRLAGGDGPPNDGTHPPNDDKAPPPTAAMVLRSTIDFHAATTSVMSQSAKYKPLSPINGVATDPRGSSASELHHRAAFYVSNTVANGVTHTLQYHHRPQPPQDPLGHRIVIITFTVPPRVILGYDPSESGVIVPDEGQQEYAAYYEDFCAFVSRNWAQNLDSTQATQADLTDFVIAPICVVD</sequence>
<name>A0AAD7H021_MYCRO</name>
<gene>
    <name evidence="2" type="ORF">B0H17DRAFT_1124671</name>
</gene>
<proteinExistence type="predicted"/>
<dbReference type="Proteomes" id="UP001221757">
    <property type="component" value="Unassembled WGS sequence"/>
</dbReference>
<dbReference type="AlphaFoldDB" id="A0AAD7H021"/>
<accession>A0AAD7H021</accession>
<comment type="caution">
    <text evidence="2">The sequence shown here is derived from an EMBL/GenBank/DDBJ whole genome shotgun (WGS) entry which is preliminary data.</text>
</comment>
<keyword evidence="3" id="KW-1185">Reference proteome</keyword>
<feature type="region of interest" description="Disordered" evidence="1">
    <location>
        <begin position="293"/>
        <end position="391"/>
    </location>
</feature>
<reference evidence="2" key="1">
    <citation type="submission" date="2023-03" db="EMBL/GenBank/DDBJ databases">
        <title>Massive genome expansion in bonnet fungi (Mycena s.s.) driven by repeated elements and novel gene families across ecological guilds.</title>
        <authorList>
            <consortium name="Lawrence Berkeley National Laboratory"/>
            <person name="Harder C.B."/>
            <person name="Miyauchi S."/>
            <person name="Viragh M."/>
            <person name="Kuo A."/>
            <person name="Thoen E."/>
            <person name="Andreopoulos B."/>
            <person name="Lu D."/>
            <person name="Skrede I."/>
            <person name="Drula E."/>
            <person name="Henrissat B."/>
            <person name="Morin E."/>
            <person name="Kohler A."/>
            <person name="Barry K."/>
            <person name="LaButti K."/>
            <person name="Morin E."/>
            <person name="Salamov A."/>
            <person name="Lipzen A."/>
            <person name="Mereny Z."/>
            <person name="Hegedus B."/>
            <person name="Baldrian P."/>
            <person name="Stursova M."/>
            <person name="Weitz H."/>
            <person name="Taylor A."/>
            <person name="Grigoriev I.V."/>
            <person name="Nagy L.G."/>
            <person name="Martin F."/>
            <person name="Kauserud H."/>
        </authorList>
    </citation>
    <scope>NUCLEOTIDE SEQUENCE</scope>
    <source>
        <strain evidence="2">CBHHK067</strain>
    </source>
</reference>
<evidence type="ECO:0000313" key="3">
    <source>
        <dbReference type="Proteomes" id="UP001221757"/>
    </source>
</evidence>
<evidence type="ECO:0000256" key="1">
    <source>
        <dbReference type="SAM" id="MobiDB-lite"/>
    </source>
</evidence>
<feature type="compositionally biased region" description="Basic and acidic residues" evidence="1">
    <location>
        <begin position="322"/>
        <end position="341"/>
    </location>
</feature>
<organism evidence="2 3">
    <name type="scientific">Mycena rosella</name>
    <name type="common">Pink bonnet</name>
    <name type="synonym">Agaricus rosellus</name>
    <dbReference type="NCBI Taxonomy" id="1033263"/>
    <lineage>
        <taxon>Eukaryota</taxon>
        <taxon>Fungi</taxon>
        <taxon>Dikarya</taxon>
        <taxon>Basidiomycota</taxon>
        <taxon>Agaricomycotina</taxon>
        <taxon>Agaricomycetes</taxon>
        <taxon>Agaricomycetidae</taxon>
        <taxon>Agaricales</taxon>
        <taxon>Marasmiineae</taxon>
        <taxon>Mycenaceae</taxon>
        <taxon>Mycena</taxon>
    </lineage>
</organism>
<feature type="region of interest" description="Disordered" evidence="1">
    <location>
        <begin position="1"/>
        <end position="20"/>
    </location>
</feature>
<dbReference type="EMBL" id="JARKIE010000003">
    <property type="protein sequence ID" value="KAJ7708877.1"/>
    <property type="molecule type" value="Genomic_DNA"/>
</dbReference>